<dbReference type="PANTHER" id="PTHR10926:SF0">
    <property type="entry name" value="CDC50, ISOFORM A"/>
    <property type="match status" value="1"/>
</dbReference>
<evidence type="ECO:0000256" key="2">
    <source>
        <dbReference type="ARBA" id="ARBA00009457"/>
    </source>
</evidence>
<evidence type="ECO:0000256" key="6">
    <source>
        <dbReference type="PIRNR" id="PIRNR015840"/>
    </source>
</evidence>
<dbReference type="Pfam" id="PF03381">
    <property type="entry name" value="CDC50"/>
    <property type="match status" value="1"/>
</dbReference>
<dbReference type="Proteomes" id="UP001175001">
    <property type="component" value="Unassembled WGS sequence"/>
</dbReference>
<name>A0AA40CQW7_9PEZI</name>
<evidence type="ECO:0000256" key="1">
    <source>
        <dbReference type="ARBA" id="ARBA00004141"/>
    </source>
</evidence>
<evidence type="ECO:0000256" key="3">
    <source>
        <dbReference type="ARBA" id="ARBA00022692"/>
    </source>
</evidence>
<protein>
    <submittedName>
        <fullName evidence="9">Meiotically up-regulated gene 89 protein</fullName>
    </submittedName>
</protein>
<comment type="subcellular location">
    <subcellularLocation>
        <location evidence="1">Membrane</location>
        <topology evidence="1">Multi-pass membrane protein</topology>
    </subcellularLocation>
</comment>
<organism evidence="9 10">
    <name type="scientific">Lasiodiplodia hormozganensis</name>
    <dbReference type="NCBI Taxonomy" id="869390"/>
    <lineage>
        <taxon>Eukaryota</taxon>
        <taxon>Fungi</taxon>
        <taxon>Dikarya</taxon>
        <taxon>Ascomycota</taxon>
        <taxon>Pezizomycotina</taxon>
        <taxon>Dothideomycetes</taxon>
        <taxon>Dothideomycetes incertae sedis</taxon>
        <taxon>Botryosphaeriales</taxon>
        <taxon>Botryosphaeriaceae</taxon>
        <taxon>Lasiodiplodia</taxon>
    </lineage>
</organism>
<evidence type="ECO:0000313" key="10">
    <source>
        <dbReference type="Proteomes" id="UP001175001"/>
    </source>
</evidence>
<dbReference type="EMBL" id="JAUJDW010000042">
    <property type="protein sequence ID" value="KAK0647855.1"/>
    <property type="molecule type" value="Genomic_DNA"/>
</dbReference>
<dbReference type="GO" id="GO:0005794">
    <property type="term" value="C:Golgi apparatus"/>
    <property type="evidence" value="ECO:0007669"/>
    <property type="project" value="TreeGrafter"/>
</dbReference>
<evidence type="ECO:0000256" key="4">
    <source>
        <dbReference type="ARBA" id="ARBA00022989"/>
    </source>
</evidence>
<keyword evidence="3 8" id="KW-0812">Transmembrane</keyword>
<evidence type="ECO:0000256" key="5">
    <source>
        <dbReference type="ARBA" id="ARBA00023136"/>
    </source>
</evidence>
<keyword evidence="5 6" id="KW-0472">Membrane</keyword>
<feature type="transmembrane region" description="Helical" evidence="8">
    <location>
        <begin position="367"/>
        <end position="388"/>
    </location>
</feature>
<keyword evidence="10" id="KW-1185">Reference proteome</keyword>
<evidence type="ECO:0000256" key="8">
    <source>
        <dbReference type="SAM" id="Phobius"/>
    </source>
</evidence>
<dbReference type="PIRSF" id="PIRSF015840">
    <property type="entry name" value="DUF284_TM_euk"/>
    <property type="match status" value="1"/>
</dbReference>
<proteinExistence type="inferred from homology"/>
<feature type="transmembrane region" description="Helical" evidence="8">
    <location>
        <begin position="51"/>
        <end position="73"/>
    </location>
</feature>
<sequence>MSQTEMQHTDSLSSNDNGAEDTKKTKSKRPANTAFRQQRLKAWQPILTPKTVLPLFFAVGVIFAPIGGLLIWASAEVEEISIDYTDCLNKSPVDSSNSTFPPSARTFEDVPTDRVSSYFKASNPSALAPSWAHSFQNVTFDTNQEEPYNATICSIQFEIENEIGPPVLLYYRLTNFYQNHRRYVKSEDPSQLQGTFRSNSSISGSDCDPLKLDSNGKAYYPCGLIANSVFNDTFSQLTRLNPASGQSDYYNMTKKGIAWDSDKDLFKKTAYTNDQVSPPPNWKTRYPLGYTEENPIPDISQDEGFMVWMRTAGLPTFSKLAMRNDNESMTVARYQIDIQDNFNVTAYGGTKSILISTRTVMGGKNPFLGIAYVVVGGICIVLGTLFTATHLIKPRKLGDHTYLTWNNEGPNTATATGRSMRPGEA</sequence>
<gene>
    <name evidence="9" type="primary">mug89</name>
    <name evidence="9" type="ORF">DIS24_g7318</name>
</gene>
<dbReference type="AlphaFoldDB" id="A0AA40CQW7"/>
<feature type="region of interest" description="Disordered" evidence="7">
    <location>
        <begin position="1"/>
        <end position="34"/>
    </location>
</feature>
<reference evidence="9" key="1">
    <citation type="submission" date="2023-06" db="EMBL/GenBank/DDBJ databases">
        <title>Multi-omics analyses reveal the molecular pathogenesis toolkit of Lasiodiplodia hormozganensis, a cross-kingdom pathogen.</title>
        <authorList>
            <person name="Felix C."/>
            <person name="Meneses R."/>
            <person name="Goncalves M.F.M."/>
            <person name="Tilleman L."/>
            <person name="Duarte A.S."/>
            <person name="Jorrin-Novo J.V."/>
            <person name="Van De Peer Y."/>
            <person name="Deforce D."/>
            <person name="Van Nieuwerburgh F."/>
            <person name="Esteves A.C."/>
            <person name="Alves A."/>
        </authorList>
    </citation>
    <scope>NUCLEOTIDE SEQUENCE</scope>
    <source>
        <strain evidence="9">CBS 339.90</strain>
    </source>
</reference>
<keyword evidence="4 8" id="KW-1133">Transmembrane helix</keyword>
<comment type="caution">
    <text evidence="9">The sequence shown here is derived from an EMBL/GenBank/DDBJ whole genome shotgun (WGS) entry which is preliminary data.</text>
</comment>
<feature type="compositionally biased region" description="Polar residues" evidence="7">
    <location>
        <begin position="1"/>
        <end position="17"/>
    </location>
</feature>
<dbReference type="GO" id="GO:0005783">
    <property type="term" value="C:endoplasmic reticulum"/>
    <property type="evidence" value="ECO:0007669"/>
    <property type="project" value="TreeGrafter"/>
</dbReference>
<accession>A0AA40CQW7</accession>
<dbReference type="InterPro" id="IPR005045">
    <property type="entry name" value="CDC50/LEM3_fam"/>
</dbReference>
<comment type="similarity">
    <text evidence="2 6">Belongs to the CDC50/LEM3 family.</text>
</comment>
<dbReference type="GO" id="GO:0005886">
    <property type="term" value="C:plasma membrane"/>
    <property type="evidence" value="ECO:0007669"/>
    <property type="project" value="TreeGrafter"/>
</dbReference>
<evidence type="ECO:0000313" key="9">
    <source>
        <dbReference type="EMBL" id="KAK0647855.1"/>
    </source>
</evidence>
<dbReference type="PANTHER" id="PTHR10926">
    <property type="entry name" value="CELL CYCLE CONTROL PROTEIN 50"/>
    <property type="match status" value="1"/>
</dbReference>
<evidence type="ECO:0000256" key="7">
    <source>
        <dbReference type="SAM" id="MobiDB-lite"/>
    </source>
</evidence>
<dbReference type="GO" id="GO:0045332">
    <property type="term" value="P:phospholipid translocation"/>
    <property type="evidence" value="ECO:0007669"/>
    <property type="project" value="UniProtKB-UniRule"/>
</dbReference>